<dbReference type="AlphaFoldDB" id="A0A2P2NTH5"/>
<evidence type="ECO:0000313" key="1">
    <source>
        <dbReference type="EMBL" id="MBX45755.1"/>
    </source>
</evidence>
<dbReference type="EMBL" id="GGEC01065271">
    <property type="protein sequence ID" value="MBX45755.1"/>
    <property type="molecule type" value="Transcribed_RNA"/>
</dbReference>
<protein>
    <submittedName>
        <fullName evidence="1">Uncharacterized protein</fullName>
    </submittedName>
</protein>
<sequence length="45" mass="5367">MGHRSFYFKSAAPDHHGFPITDIFPWSGLIAVKWKEFWVSKLHFF</sequence>
<name>A0A2P2NTH5_RHIMU</name>
<organism evidence="1">
    <name type="scientific">Rhizophora mucronata</name>
    <name type="common">Asiatic mangrove</name>
    <dbReference type="NCBI Taxonomy" id="61149"/>
    <lineage>
        <taxon>Eukaryota</taxon>
        <taxon>Viridiplantae</taxon>
        <taxon>Streptophyta</taxon>
        <taxon>Embryophyta</taxon>
        <taxon>Tracheophyta</taxon>
        <taxon>Spermatophyta</taxon>
        <taxon>Magnoliopsida</taxon>
        <taxon>eudicotyledons</taxon>
        <taxon>Gunneridae</taxon>
        <taxon>Pentapetalae</taxon>
        <taxon>rosids</taxon>
        <taxon>fabids</taxon>
        <taxon>Malpighiales</taxon>
        <taxon>Rhizophoraceae</taxon>
        <taxon>Rhizophora</taxon>
    </lineage>
</organism>
<accession>A0A2P2NTH5</accession>
<proteinExistence type="predicted"/>
<reference evidence="1" key="1">
    <citation type="submission" date="2018-02" db="EMBL/GenBank/DDBJ databases">
        <title>Rhizophora mucronata_Transcriptome.</title>
        <authorList>
            <person name="Meera S.P."/>
            <person name="Sreeshan A."/>
            <person name="Augustine A."/>
        </authorList>
    </citation>
    <scope>NUCLEOTIDE SEQUENCE</scope>
    <source>
        <tissue evidence="1">Leaf</tissue>
    </source>
</reference>